<accession>A0A0L6V4M8</accession>
<organism evidence="3 4">
    <name type="scientific">Puccinia sorghi</name>
    <dbReference type="NCBI Taxonomy" id="27349"/>
    <lineage>
        <taxon>Eukaryota</taxon>
        <taxon>Fungi</taxon>
        <taxon>Dikarya</taxon>
        <taxon>Basidiomycota</taxon>
        <taxon>Pucciniomycotina</taxon>
        <taxon>Pucciniomycetes</taxon>
        <taxon>Pucciniales</taxon>
        <taxon>Pucciniaceae</taxon>
        <taxon>Puccinia</taxon>
    </lineage>
</organism>
<keyword evidence="4" id="KW-1185">Reference proteome</keyword>
<gene>
    <name evidence="3" type="ORF">VP01_2603g2</name>
</gene>
<evidence type="ECO:0000313" key="3">
    <source>
        <dbReference type="EMBL" id="KNZ55713.1"/>
    </source>
</evidence>
<evidence type="ECO:0000313" key="4">
    <source>
        <dbReference type="Proteomes" id="UP000037035"/>
    </source>
</evidence>
<evidence type="ECO:0000256" key="1">
    <source>
        <dbReference type="SAM" id="MobiDB-lite"/>
    </source>
</evidence>
<feature type="transmembrane region" description="Helical" evidence="2">
    <location>
        <begin position="146"/>
        <end position="170"/>
    </location>
</feature>
<keyword evidence="2" id="KW-0812">Transmembrane</keyword>
<proteinExistence type="predicted"/>
<comment type="caution">
    <text evidence="3">The sequence shown here is derived from an EMBL/GenBank/DDBJ whole genome shotgun (WGS) entry which is preliminary data.</text>
</comment>
<feature type="region of interest" description="Disordered" evidence="1">
    <location>
        <begin position="355"/>
        <end position="374"/>
    </location>
</feature>
<name>A0A0L6V4M8_9BASI</name>
<evidence type="ECO:0000256" key="2">
    <source>
        <dbReference type="SAM" id="Phobius"/>
    </source>
</evidence>
<sequence>MYSFVSLCHEKSILFYTPVTLVVNLMWSPASIAPLETLSSRCNGTTGGIDQSLTTNCSRKGPQASRRRRPAPLEHNSPCGSGVGLACSLRPVRTLAQSPIPMQESLRCLSGTHSKFVCTTMDFGKAGSSIHFGHNHFLKTFRPLGALIKMSLIFLHVVIILKYTTLFIFLQDNSYTTLFIFISFSIEQKWQNWNINTKRRGVNWSSNSQNGCPLGPGSPNSNICEFNRVCSNHGHSFHCTPDLLQLNKFHIIKLYKFFSSSKDFSPVNYLYLIHTSSFSQVFLSLDIVIHHHLNFYCLLKDLENDVLITETRADNAEEKNHMKEERQGFDRIKILTVVMKRIGGRKLIEVSDKMSRMKDKGLKKKDQLRGHKKA</sequence>
<dbReference type="VEuPathDB" id="FungiDB:VP01_2603g2"/>
<dbReference type="Proteomes" id="UP000037035">
    <property type="component" value="Unassembled WGS sequence"/>
</dbReference>
<keyword evidence="2" id="KW-0472">Membrane</keyword>
<feature type="region of interest" description="Disordered" evidence="1">
    <location>
        <begin position="53"/>
        <end position="77"/>
    </location>
</feature>
<keyword evidence="2" id="KW-1133">Transmembrane helix</keyword>
<protein>
    <submittedName>
        <fullName evidence="3">Uncharacterized protein</fullName>
    </submittedName>
</protein>
<dbReference type="AlphaFoldDB" id="A0A0L6V4M8"/>
<dbReference type="EMBL" id="LAVV01007506">
    <property type="protein sequence ID" value="KNZ55713.1"/>
    <property type="molecule type" value="Genomic_DNA"/>
</dbReference>
<reference evidence="3 4" key="1">
    <citation type="submission" date="2015-08" db="EMBL/GenBank/DDBJ databases">
        <title>Next Generation Sequencing and Analysis of the Genome of Puccinia sorghi L Schw, the Causal Agent of Maize Common Rust.</title>
        <authorList>
            <person name="Rochi L."/>
            <person name="Burguener G."/>
            <person name="Darino M."/>
            <person name="Turjanski A."/>
            <person name="Kreff E."/>
            <person name="Dieguez M.J."/>
            <person name="Sacco F."/>
        </authorList>
    </citation>
    <scope>NUCLEOTIDE SEQUENCE [LARGE SCALE GENOMIC DNA]</scope>
    <source>
        <strain evidence="3 4">RO10H11247</strain>
    </source>
</reference>